<evidence type="ECO:0000256" key="4">
    <source>
        <dbReference type="ARBA" id="ARBA00022692"/>
    </source>
</evidence>
<keyword evidence="3 7" id="KW-1003">Cell membrane</keyword>
<keyword evidence="5 7" id="KW-1133">Transmembrane helix</keyword>
<keyword evidence="4 7" id="KW-0812">Transmembrane</keyword>
<evidence type="ECO:0000256" key="2">
    <source>
        <dbReference type="ARBA" id="ARBA00010792"/>
    </source>
</evidence>
<dbReference type="GO" id="GO:0005886">
    <property type="term" value="C:plasma membrane"/>
    <property type="evidence" value="ECO:0007669"/>
    <property type="project" value="UniProtKB-SubCell"/>
</dbReference>
<dbReference type="Pfam" id="PF09335">
    <property type="entry name" value="VTT_dom"/>
    <property type="match status" value="1"/>
</dbReference>
<proteinExistence type="inferred from homology"/>
<feature type="transmembrane region" description="Helical" evidence="7">
    <location>
        <begin position="188"/>
        <end position="206"/>
    </location>
</feature>
<dbReference type="PANTHER" id="PTHR30353">
    <property type="entry name" value="INNER MEMBRANE PROTEIN DEDA-RELATED"/>
    <property type="match status" value="1"/>
</dbReference>
<dbReference type="NCBIfam" id="NF008102">
    <property type="entry name" value="PRK10847.1"/>
    <property type="match status" value="1"/>
</dbReference>
<dbReference type="InterPro" id="IPR032816">
    <property type="entry name" value="VTT_dom"/>
</dbReference>
<gene>
    <name evidence="9" type="ORF">UV59_C0017G0043</name>
</gene>
<evidence type="ECO:0000256" key="5">
    <source>
        <dbReference type="ARBA" id="ARBA00022989"/>
    </source>
</evidence>
<keyword evidence="6 7" id="KW-0472">Membrane</keyword>
<reference evidence="9 10" key="1">
    <citation type="journal article" date="2015" name="Nature">
        <title>rRNA introns, odd ribosomes, and small enigmatic genomes across a large radiation of phyla.</title>
        <authorList>
            <person name="Brown C.T."/>
            <person name="Hug L.A."/>
            <person name="Thomas B.C."/>
            <person name="Sharon I."/>
            <person name="Castelle C.J."/>
            <person name="Singh A."/>
            <person name="Wilkins M.J."/>
            <person name="Williams K.H."/>
            <person name="Banfield J.F."/>
        </authorList>
    </citation>
    <scope>NUCLEOTIDE SEQUENCE [LARGE SCALE GENOMIC DNA]</scope>
</reference>
<feature type="transmembrane region" description="Helical" evidence="7">
    <location>
        <begin position="154"/>
        <end position="176"/>
    </location>
</feature>
<dbReference type="InterPro" id="IPR032818">
    <property type="entry name" value="DedA-like"/>
</dbReference>
<evidence type="ECO:0000256" key="7">
    <source>
        <dbReference type="RuleBase" id="RU367016"/>
    </source>
</evidence>
<evidence type="ECO:0000259" key="8">
    <source>
        <dbReference type="Pfam" id="PF09335"/>
    </source>
</evidence>
<dbReference type="Proteomes" id="UP000034543">
    <property type="component" value="Unassembled WGS sequence"/>
</dbReference>
<evidence type="ECO:0000256" key="6">
    <source>
        <dbReference type="ARBA" id="ARBA00023136"/>
    </source>
</evidence>
<feature type="transmembrane region" description="Helical" evidence="7">
    <location>
        <begin position="70"/>
        <end position="90"/>
    </location>
</feature>
<dbReference type="EMBL" id="LCFB01000017">
    <property type="protein sequence ID" value="KKS84590.1"/>
    <property type="molecule type" value="Genomic_DNA"/>
</dbReference>
<comment type="similarity">
    <text evidence="2 7">Belongs to the DedA family.</text>
</comment>
<sequence length="238" mass="27207">MEILTQILDLFLHLDDQLGVIIQTFGAFTYIILFAIIFAETGLVVVPFLPGDSLLFVAGTLAGAKHLHIIITYLTLLSAAIIGDTVNYWVGHHIGPKVFAKENSRIFKKEYLEKTREFFARHGGKAIILARFLPIIRTFAPFVAGVGKMHYETFLFYNVIGGFTWVTLFTFAGYFFGGLEFVQENFHYAVVGIIFVSVLPMLLEYVNYKRKLHLTRTQLEHATYKEMQKTFKKEHLND</sequence>
<comment type="caution">
    <text evidence="9">The sequence shown here is derived from an EMBL/GenBank/DDBJ whole genome shotgun (WGS) entry which is preliminary data.</text>
</comment>
<name>A0A0G1CFM4_9BACT</name>
<dbReference type="PATRIC" id="fig|1618436.3.peg.919"/>
<dbReference type="InterPro" id="IPR058127">
    <property type="entry name" value="DedA"/>
</dbReference>
<dbReference type="PANTHER" id="PTHR30353:SF0">
    <property type="entry name" value="TRANSMEMBRANE PROTEIN"/>
    <property type="match status" value="1"/>
</dbReference>
<evidence type="ECO:0000313" key="9">
    <source>
        <dbReference type="EMBL" id="KKS84590.1"/>
    </source>
</evidence>
<dbReference type="AlphaFoldDB" id="A0A0G1CFM4"/>
<accession>A0A0G1CFM4</accession>
<dbReference type="STRING" id="1618436.UV59_C0017G0043"/>
<feature type="transmembrane region" description="Helical" evidence="7">
    <location>
        <begin position="20"/>
        <end position="49"/>
    </location>
</feature>
<protein>
    <recommendedName>
        <fullName evidence="8">VTT domain-containing protein</fullName>
    </recommendedName>
</protein>
<feature type="domain" description="VTT" evidence="8">
    <location>
        <begin position="49"/>
        <end position="174"/>
    </location>
</feature>
<evidence type="ECO:0000256" key="1">
    <source>
        <dbReference type="ARBA" id="ARBA00004651"/>
    </source>
</evidence>
<evidence type="ECO:0000313" key="10">
    <source>
        <dbReference type="Proteomes" id="UP000034543"/>
    </source>
</evidence>
<organism evidence="9 10">
    <name type="scientific">Candidatus Gottesmanbacteria bacterium GW2011_GWA1_43_11</name>
    <dbReference type="NCBI Taxonomy" id="1618436"/>
    <lineage>
        <taxon>Bacteria</taxon>
        <taxon>Candidatus Gottesmaniibacteriota</taxon>
    </lineage>
</organism>
<evidence type="ECO:0000256" key="3">
    <source>
        <dbReference type="ARBA" id="ARBA00022475"/>
    </source>
</evidence>
<comment type="subcellular location">
    <subcellularLocation>
        <location evidence="1 7">Cell membrane</location>
        <topology evidence="1 7">Multi-pass membrane protein</topology>
    </subcellularLocation>
</comment>